<proteinExistence type="predicted"/>
<reference evidence="2" key="1">
    <citation type="journal article" date="2023" name="G3 (Bethesda)">
        <title>Genome assembly and association tests identify interacting loci associated with vigor, precocity, and sex in interspecific pistachio rootstocks.</title>
        <authorList>
            <person name="Palmer W."/>
            <person name="Jacygrad E."/>
            <person name="Sagayaradj S."/>
            <person name="Cavanaugh K."/>
            <person name="Han R."/>
            <person name="Bertier L."/>
            <person name="Beede B."/>
            <person name="Kafkas S."/>
            <person name="Golino D."/>
            <person name="Preece J."/>
            <person name="Michelmore R."/>
        </authorList>
    </citation>
    <scope>NUCLEOTIDE SEQUENCE [LARGE SCALE GENOMIC DNA]</scope>
</reference>
<evidence type="ECO:0000313" key="1">
    <source>
        <dbReference type="EMBL" id="KAJ0008079.1"/>
    </source>
</evidence>
<evidence type="ECO:0000313" key="2">
    <source>
        <dbReference type="Proteomes" id="UP001163603"/>
    </source>
</evidence>
<accession>A0ACC0X3C8</accession>
<keyword evidence="2" id="KW-1185">Reference proteome</keyword>
<dbReference type="Proteomes" id="UP001163603">
    <property type="component" value="Chromosome 15"/>
</dbReference>
<name>A0ACC0X3C8_9ROSI</name>
<comment type="caution">
    <text evidence="1">The sequence shown here is derived from an EMBL/GenBank/DDBJ whole genome shotgun (WGS) entry which is preliminary data.</text>
</comment>
<organism evidence="1 2">
    <name type="scientific">Pistacia integerrima</name>
    <dbReference type="NCBI Taxonomy" id="434235"/>
    <lineage>
        <taxon>Eukaryota</taxon>
        <taxon>Viridiplantae</taxon>
        <taxon>Streptophyta</taxon>
        <taxon>Embryophyta</taxon>
        <taxon>Tracheophyta</taxon>
        <taxon>Spermatophyta</taxon>
        <taxon>Magnoliopsida</taxon>
        <taxon>eudicotyledons</taxon>
        <taxon>Gunneridae</taxon>
        <taxon>Pentapetalae</taxon>
        <taxon>rosids</taxon>
        <taxon>malvids</taxon>
        <taxon>Sapindales</taxon>
        <taxon>Anacardiaceae</taxon>
        <taxon>Pistacia</taxon>
    </lineage>
</organism>
<dbReference type="EMBL" id="CM047750">
    <property type="protein sequence ID" value="KAJ0008079.1"/>
    <property type="molecule type" value="Genomic_DNA"/>
</dbReference>
<protein>
    <submittedName>
        <fullName evidence="1">Uncharacterized protein</fullName>
    </submittedName>
</protein>
<sequence>MLLRIKRCHMQIISRSATRRKAASMPVCSRCAAAFAVLKAVSAAWKLSAVAAPNGEILRRYFSGSVFDVYMLLCELLVQSRKYVDK</sequence>
<gene>
    <name evidence="1" type="ORF">Pint_29930</name>
</gene>